<comment type="similarity">
    <text evidence="1">Belongs to the peptidase C19 family.</text>
</comment>
<evidence type="ECO:0000259" key="3">
    <source>
        <dbReference type="PROSITE" id="PS50235"/>
    </source>
</evidence>
<feature type="domain" description="USP" evidence="3">
    <location>
        <begin position="112"/>
        <end position="807"/>
    </location>
</feature>
<organism evidence="4 5">
    <name type="scientific">Schistosoma mekongi</name>
    <name type="common">Parasitic worm</name>
    <dbReference type="NCBI Taxonomy" id="38744"/>
    <lineage>
        <taxon>Eukaryota</taxon>
        <taxon>Metazoa</taxon>
        <taxon>Spiralia</taxon>
        <taxon>Lophotrochozoa</taxon>
        <taxon>Platyhelminthes</taxon>
        <taxon>Trematoda</taxon>
        <taxon>Digenea</taxon>
        <taxon>Strigeidida</taxon>
        <taxon>Schistosomatoidea</taxon>
        <taxon>Schistosomatidae</taxon>
        <taxon>Schistosoma</taxon>
    </lineage>
</organism>
<protein>
    <recommendedName>
        <fullName evidence="1">Ubiquitin carboxyl-terminal hydrolase</fullName>
        <ecNumber evidence="1">3.4.19.12</ecNumber>
    </recommendedName>
</protein>
<evidence type="ECO:0000256" key="2">
    <source>
        <dbReference type="SAM" id="MobiDB-lite"/>
    </source>
</evidence>
<gene>
    <name evidence="4" type="ORF">MN116_008039</name>
</gene>
<dbReference type="PROSITE" id="PS00972">
    <property type="entry name" value="USP_1"/>
    <property type="match status" value="1"/>
</dbReference>
<evidence type="ECO:0000256" key="1">
    <source>
        <dbReference type="RuleBase" id="RU366025"/>
    </source>
</evidence>
<keyword evidence="1" id="KW-0378">Hydrolase</keyword>
<evidence type="ECO:0000313" key="5">
    <source>
        <dbReference type="Proteomes" id="UP001292079"/>
    </source>
</evidence>
<comment type="catalytic activity">
    <reaction evidence="1">
        <text>Thiol-dependent hydrolysis of ester, thioester, amide, peptide and isopeptide bonds formed by the C-terminal Gly of ubiquitin (a 76-residue protein attached to proteins as an intracellular targeting signal).</text>
        <dbReference type="EC" id="3.4.19.12"/>
    </reaction>
</comment>
<dbReference type="PROSITE" id="PS00973">
    <property type="entry name" value="USP_2"/>
    <property type="match status" value="1"/>
</dbReference>
<dbReference type="InterPro" id="IPR050164">
    <property type="entry name" value="Peptidase_C19"/>
</dbReference>
<keyword evidence="1" id="KW-0788">Thiol protease</keyword>
<feature type="compositionally biased region" description="Basic and acidic residues" evidence="2">
    <location>
        <begin position="329"/>
        <end position="346"/>
    </location>
</feature>
<reference evidence="4" key="1">
    <citation type="submission" date="2022-04" db="EMBL/GenBank/DDBJ databases">
        <authorList>
            <person name="Xu L."/>
            <person name="Lv Z."/>
        </authorList>
    </citation>
    <scope>NUCLEOTIDE SEQUENCE</scope>
    <source>
        <strain evidence="4">LV_2022a</strain>
    </source>
</reference>
<dbReference type="PANTHER" id="PTHR24006">
    <property type="entry name" value="UBIQUITIN CARBOXYL-TERMINAL HYDROLASE"/>
    <property type="match status" value="1"/>
</dbReference>
<dbReference type="InterPro" id="IPR018200">
    <property type="entry name" value="USP_CS"/>
</dbReference>
<dbReference type="GO" id="GO:0016579">
    <property type="term" value="P:protein deubiquitination"/>
    <property type="evidence" value="ECO:0007669"/>
    <property type="project" value="InterPro"/>
</dbReference>
<dbReference type="PROSITE" id="PS50235">
    <property type="entry name" value="USP_3"/>
    <property type="match status" value="1"/>
</dbReference>
<dbReference type="InterPro" id="IPR028889">
    <property type="entry name" value="USP"/>
</dbReference>
<dbReference type="EC" id="3.4.19.12" evidence="1"/>
<dbReference type="GO" id="GO:0005634">
    <property type="term" value="C:nucleus"/>
    <property type="evidence" value="ECO:0007669"/>
    <property type="project" value="TreeGrafter"/>
</dbReference>
<feature type="compositionally biased region" description="Basic and acidic residues" evidence="2">
    <location>
        <begin position="387"/>
        <end position="397"/>
    </location>
</feature>
<reference evidence="4" key="2">
    <citation type="journal article" date="2023" name="Infect Dis Poverty">
        <title>Chromosome-scale genome of the human blood fluke Schistosoma mekongi and its implications for public health.</title>
        <authorList>
            <person name="Zhou M."/>
            <person name="Xu L."/>
            <person name="Xu D."/>
            <person name="Chen W."/>
            <person name="Khan J."/>
            <person name="Hu Y."/>
            <person name="Huang H."/>
            <person name="Wei H."/>
            <person name="Zhang Y."/>
            <person name="Chusongsang P."/>
            <person name="Tanasarnprasert K."/>
            <person name="Hu X."/>
            <person name="Limpanont Y."/>
            <person name="Lv Z."/>
        </authorList>
    </citation>
    <scope>NUCLEOTIDE SEQUENCE</scope>
    <source>
        <strain evidence="4">LV_2022a</strain>
    </source>
</reference>
<feature type="compositionally biased region" description="Basic and acidic residues" evidence="2">
    <location>
        <begin position="368"/>
        <end position="380"/>
    </location>
</feature>
<dbReference type="AlphaFoldDB" id="A0AAE1Z8Q3"/>
<dbReference type="EMBL" id="JALJAT010000006">
    <property type="protein sequence ID" value="KAK4468877.1"/>
    <property type="molecule type" value="Genomic_DNA"/>
</dbReference>
<comment type="caution">
    <text evidence="4">The sequence shown here is derived from an EMBL/GenBank/DDBJ whole genome shotgun (WGS) entry which is preliminary data.</text>
</comment>
<dbReference type="InterPro" id="IPR038765">
    <property type="entry name" value="Papain-like_cys_pep_sf"/>
</dbReference>
<dbReference type="GO" id="GO:0005829">
    <property type="term" value="C:cytosol"/>
    <property type="evidence" value="ECO:0007669"/>
    <property type="project" value="TreeGrafter"/>
</dbReference>
<dbReference type="PANTHER" id="PTHR24006:SF781">
    <property type="entry name" value="LD34905P"/>
    <property type="match status" value="1"/>
</dbReference>
<name>A0AAE1Z8Q3_SCHME</name>
<feature type="compositionally biased region" description="Low complexity" evidence="2">
    <location>
        <begin position="609"/>
        <end position="620"/>
    </location>
</feature>
<keyword evidence="1" id="KW-0645">Protease</keyword>
<dbReference type="Pfam" id="PF00443">
    <property type="entry name" value="UCH"/>
    <property type="match status" value="1"/>
</dbReference>
<feature type="region of interest" description="Disordered" evidence="2">
    <location>
        <begin position="329"/>
        <end position="397"/>
    </location>
</feature>
<dbReference type="GO" id="GO:0006508">
    <property type="term" value="P:proteolysis"/>
    <property type="evidence" value="ECO:0007669"/>
    <property type="project" value="UniProtKB-KW"/>
</dbReference>
<dbReference type="Proteomes" id="UP001292079">
    <property type="component" value="Unassembled WGS sequence"/>
</dbReference>
<keyword evidence="1" id="KW-0833">Ubl conjugation pathway</keyword>
<feature type="compositionally biased region" description="Polar residues" evidence="2">
    <location>
        <begin position="478"/>
        <end position="489"/>
    </location>
</feature>
<sequence length="808" mass="91601">MDYYLINKIKHSNNILLIELALGIESRNRVLSDYPLRCNACRTHAIHPESHGRLFQLLTEFSLTSLNLPVYIRALGSMGKKIRNRKGLSQTSVNEGKNLELRNNVKENLPVKGLHNLGNTCYFNAALQCLGRSPWLLELLAGDEPRESTLTKPNEVNNRGLATSFQGSVSTLCISLPPTKCILTTQFKELISILKSNESSIKMFSFNTISPGMLRNVFIERCPRFSGFRQHDSHELIRCLLDCIKQEELIRWKKGILLKLNINTKDVRDDVKESVRNWGKAASTATIVDRLFGGVLVSTIECCCCGTVRPRFEPFLDLSLSVTETDVSKHNRYESVSRHHSKDASHCKQLRKKERKRKTQKQRKYHSFTHDSQSDQEHLNHNSSDSDTERNGDGDQSKDTFIAKCCADVDDKRIENENVSLDVIKNHIECDNNSNDDNIGANLTNQDESNHLSEALNHSNSEETMASSDGNCADSEVSDSVTSPQLTLNGSDVDLKRTETGDLHTAEVITSELENFHLNSVAPSSQLLCDSDELSQAIHYARVPFNRSVNINTEQEATSIYQYLSKYTSAELLTGSNRLVCDVCTKRQTLSGKSLSNSSIMESTDDNMESNNNNNDNSNSPILQDVIKRDLIYRPPPILTIHLKRFQQVGVQLRKSQKRIQFPMYLDITPFCSVLAVTLSSQIRYRLYGVIEHTGHLASGHYVSYIAVSKSNNEHINDPSTILENQFIGPLNRSPKWPLSVDDLIQRLRRCNHQQLLLALNHFTPIHNDEIINDSRQWFYCSDSHVTRVSPETVLNCQPYILFYERIE</sequence>
<keyword evidence="5" id="KW-1185">Reference proteome</keyword>
<dbReference type="SUPFAM" id="SSF54001">
    <property type="entry name" value="Cysteine proteinases"/>
    <property type="match status" value="1"/>
</dbReference>
<evidence type="ECO:0000313" key="4">
    <source>
        <dbReference type="EMBL" id="KAK4468877.1"/>
    </source>
</evidence>
<dbReference type="GO" id="GO:0004843">
    <property type="term" value="F:cysteine-type deubiquitinase activity"/>
    <property type="evidence" value="ECO:0007669"/>
    <property type="project" value="UniProtKB-UniRule"/>
</dbReference>
<dbReference type="InterPro" id="IPR001394">
    <property type="entry name" value="Peptidase_C19_UCH"/>
</dbReference>
<proteinExistence type="inferred from homology"/>
<accession>A0AAE1Z8Q3</accession>
<dbReference type="Gene3D" id="3.90.70.10">
    <property type="entry name" value="Cysteine proteinases"/>
    <property type="match status" value="2"/>
</dbReference>
<feature type="region of interest" description="Disordered" evidence="2">
    <location>
        <begin position="595"/>
        <end position="620"/>
    </location>
</feature>
<feature type="region of interest" description="Disordered" evidence="2">
    <location>
        <begin position="462"/>
        <end position="489"/>
    </location>
</feature>
<feature type="compositionally biased region" description="Basic residues" evidence="2">
    <location>
        <begin position="348"/>
        <end position="367"/>
    </location>
</feature>